<protein>
    <recommendedName>
        <fullName evidence="3">MatE protein</fullName>
    </recommendedName>
</protein>
<evidence type="ECO:0000313" key="1">
    <source>
        <dbReference type="EMBL" id="VFK57729.1"/>
    </source>
</evidence>
<proteinExistence type="predicted"/>
<organism evidence="1">
    <name type="scientific">Candidatus Kentrum sp. TUN</name>
    <dbReference type="NCBI Taxonomy" id="2126343"/>
    <lineage>
        <taxon>Bacteria</taxon>
        <taxon>Pseudomonadati</taxon>
        <taxon>Pseudomonadota</taxon>
        <taxon>Gammaproteobacteria</taxon>
        <taxon>Candidatus Kentrum</taxon>
    </lineage>
</organism>
<dbReference type="AlphaFoldDB" id="A0A450ZVA1"/>
<evidence type="ECO:0000313" key="2">
    <source>
        <dbReference type="EMBL" id="VFK66258.1"/>
    </source>
</evidence>
<sequence length="67" mass="7039">MSINRVSKRKVPVRSELRETLKIFLPLAAANPGQVAAVGITDNIILGHLGPDALGAAGLAFSIYNVL</sequence>
<dbReference type="EMBL" id="CAADFY010000125">
    <property type="protein sequence ID" value="VFK57729.1"/>
    <property type="molecule type" value="Genomic_DNA"/>
</dbReference>
<gene>
    <name evidence="2" type="ORF">BECKTUN1418E_GA0071001_11206</name>
    <name evidence="1" type="ORF">BECKTUN1418F_GA0071002_11253</name>
</gene>
<accession>A0A450ZVA1</accession>
<name>A0A450ZVA1_9GAMM</name>
<reference evidence="1" key="1">
    <citation type="submission" date="2019-02" db="EMBL/GenBank/DDBJ databases">
        <authorList>
            <person name="Gruber-Vodicka R. H."/>
            <person name="Seah K. B. B."/>
        </authorList>
    </citation>
    <scope>NUCLEOTIDE SEQUENCE</scope>
    <source>
        <strain evidence="2">BECK_BY2</strain>
        <strain evidence="1">BECK_BY3</strain>
    </source>
</reference>
<dbReference type="EMBL" id="CAADFV010000120">
    <property type="protein sequence ID" value="VFK66258.1"/>
    <property type="molecule type" value="Genomic_DNA"/>
</dbReference>
<evidence type="ECO:0008006" key="3">
    <source>
        <dbReference type="Google" id="ProtNLM"/>
    </source>
</evidence>